<reference evidence="1" key="1">
    <citation type="submission" date="2020-01" db="EMBL/GenBank/DDBJ databases">
        <authorList>
            <person name="Meier V. D."/>
            <person name="Meier V D."/>
        </authorList>
    </citation>
    <scope>NUCLEOTIDE SEQUENCE</scope>
    <source>
        <strain evidence="1">HLG_WM_MAG_03</strain>
    </source>
</reference>
<proteinExistence type="predicted"/>
<sequence length="88" mass="10468">KHGINEKPRKFSEALFKKDTELLFSKVTTQPLEEKQYIINIQMKKEDLKKFHTFLDTLSLKYYVQINDDLEFTTEDEIVNAKITLETL</sequence>
<dbReference type="AlphaFoldDB" id="A0A6S6SH15"/>
<name>A0A6S6SH15_9BACT</name>
<organism evidence="1">
    <name type="scientific">uncultured Sulfurovum sp</name>
    <dbReference type="NCBI Taxonomy" id="269237"/>
    <lineage>
        <taxon>Bacteria</taxon>
        <taxon>Pseudomonadati</taxon>
        <taxon>Campylobacterota</taxon>
        <taxon>Epsilonproteobacteria</taxon>
        <taxon>Campylobacterales</taxon>
        <taxon>Sulfurovaceae</taxon>
        <taxon>Sulfurovum</taxon>
        <taxon>environmental samples</taxon>
    </lineage>
</organism>
<feature type="non-terminal residue" evidence="1">
    <location>
        <position position="1"/>
    </location>
</feature>
<dbReference type="EMBL" id="CACVAR010000125">
    <property type="protein sequence ID" value="CAA6804648.1"/>
    <property type="molecule type" value="Genomic_DNA"/>
</dbReference>
<evidence type="ECO:0000313" key="1">
    <source>
        <dbReference type="EMBL" id="CAA6804648.1"/>
    </source>
</evidence>
<protein>
    <submittedName>
        <fullName evidence="1">Uncharacterized protein</fullName>
    </submittedName>
</protein>
<gene>
    <name evidence="1" type="ORF">HELGO_WM13698</name>
</gene>
<accession>A0A6S6SH15</accession>